<dbReference type="Proteomes" id="UP001168146">
    <property type="component" value="Unassembled WGS sequence"/>
</dbReference>
<sequence length="66" mass="7050">MPYGFGDITLIIGSYMPPAITLARQSDPLTIGAPDVTIGEVYCSSATEGWDRAPWFVSMDPATGQL</sequence>
<comment type="caution">
    <text evidence="1">The sequence shown here is derived from an EMBL/GenBank/DDBJ whole genome shotgun (WGS) entry which is preliminary data.</text>
</comment>
<organism evidence="1 2">
    <name type="scientific">Friedmanniomyces endolithicus</name>
    <dbReference type="NCBI Taxonomy" id="329885"/>
    <lineage>
        <taxon>Eukaryota</taxon>
        <taxon>Fungi</taxon>
        <taxon>Dikarya</taxon>
        <taxon>Ascomycota</taxon>
        <taxon>Pezizomycotina</taxon>
        <taxon>Dothideomycetes</taxon>
        <taxon>Dothideomycetidae</taxon>
        <taxon>Mycosphaerellales</taxon>
        <taxon>Teratosphaeriaceae</taxon>
        <taxon>Friedmanniomyces</taxon>
    </lineage>
</organism>
<reference evidence="1" key="1">
    <citation type="submission" date="2021-12" db="EMBL/GenBank/DDBJ databases">
        <title>Black yeast isolated from Biological Soil Crust.</title>
        <authorList>
            <person name="Kurbessoian T."/>
        </authorList>
    </citation>
    <scope>NUCLEOTIDE SEQUENCE</scope>
    <source>
        <strain evidence="1">CCFEE 5208</strain>
    </source>
</reference>
<evidence type="ECO:0000313" key="1">
    <source>
        <dbReference type="EMBL" id="KAK0302189.1"/>
    </source>
</evidence>
<name>A0AAN6F4S8_9PEZI</name>
<proteinExistence type="predicted"/>
<gene>
    <name evidence="1" type="ORF">LTR82_017961</name>
</gene>
<dbReference type="EMBL" id="JASUXU010000208">
    <property type="protein sequence ID" value="KAK0302189.1"/>
    <property type="molecule type" value="Genomic_DNA"/>
</dbReference>
<protein>
    <submittedName>
        <fullName evidence="1">Uncharacterized protein</fullName>
    </submittedName>
</protein>
<dbReference type="AlphaFoldDB" id="A0AAN6F4S8"/>
<evidence type="ECO:0000313" key="2">
    <source>
        <dbReference type="Proteomes" id="UP001168146"/>
    </source>
</evidence>
<accession>A0AAN6F4S8</accession>